<comment type="caution">
    <text evidence="14">The sequence shown here is derived from an EMBL/GenBank/DDBJ whole genome shotgun (WGS) entry which is preliminary data.</text>
</comment>
<evidence type="ECO:0000256" key="1">
    <source>
        <dbReference type="ARBA" id="ARBA00008282"/>
    </source>
</evidence>
<keyword evidence="5 11" id="KW-0808">Transferase</keyword>
<evidence type="ECO:0000256" key="4">
    <source>
        <dbReference type="ARBA" id="ARBA00022630"/>
    </source>
</evidence>
<dbReference type="GO" id="GO:0046872">
    <property type="term" value="F:metal ion binding"/>
    <property type="evidence" value="ECO:0007669"/>
    <property type="project" value="UniProtKB-UniRule"/>
</dbReference>
<dbReference type="AlphaFoldDB" id="A0A3P3QRB4"/>
<keyword evidence="13" id="KW-1003">Cell membrane</keyword>
<keyword evidence="4 11" id="KW-0285">Flavoprotein</keyword>
<dbReference type="Pfam" id="PF02424">
    <property type="entry name" value="ApbE"/>
    <property type="match status" value="1"/>
</dbReference>
<evidence type="ECO:0000256" key="11">
    <source>
        <dbReference type="PIRNR" id="PIRNR006268"/>
    </source>
</evidence>
<dbReference type="OrthoDB" id="9778595at2"/>
<comment type="function">
    <text evidence="13">Flavin transferase that catalyzes the transfer of the FMN moiety of FAD and its covalent binding to the hydroxyl group of a threonine residue in a target flavoprotein.</text>
</comment>
<keyword evidence="13" id="KW-0472">Membrane</keyword>
<keyword evidence="13" id="KW-0997">Cell inner membrane</keyword>
<evidence type="ECO:0000256" key="9">
    <source>
        <dbReference type="ARBA" id="ARBA00031306"/>
    </source>
</evidence>
<comment type="cofactor">
    <cofactor evidence="12">
        <name>Mg(2+)</name>
        <dbReference type="ChEBI" id="CHEBI:18420"/>
    </cofactor>
    <cofactor evidence="12">
        <name>Mn(2+)</name>
        <dbReference type="ChEBI" id="CHEBI:29035"/>
    </cofactor>
    <text evidence="12">Magnesium. Can also use manganese.</text>
</comment>
<feature type="binding site" evidence="12">
    <location>
        <position position="291"/>
    </location>
    <ligand>
        <name>Mg(2+)</name>
        <dbReference type="ChEBI" id="CHEBI:18420"/>
    </ligand>
</feature>
<comment type="catalytic activity">
    <reaction evidence="10 11 13">
        <text>L-threonyl-[protein] + FAD = FMN-L-threonyl-[protein] + AMP + H(+)</text>
        <dbReference type="Rhea" id="RHEA:36847"/>
        <dbReference type="Rhea" id="RHEA-COMP:11060"/>
        <dbReference type="Rhea" id="RHEA-COMP:11061"/>
        <dbReference type="ChEBI" id="CHEBI:15378"/>
        <dbReference type="ChEBI" id="CHEBI:30013"/>
        <dbReference type="ChEBI" id="CHEBI:57692"/>
        <dbReference type="ChEBI" id="CHEBI:74257"/>
        <dbReference type="ChEBI" id="CHEBI:456215"/>
        <dbReference type="EC" id="2.7.1.180"/>
    </reaction>
</comment>
<evidence type="ECO:0000313" key="14">
    <source>
        <dbReference type="EMBL" id="RRJ23737.1"/>
    </source>
</evidence>
<keyword evidence="13" id="KW-0449">Lipoprotein</keyword>
<feature type="signal peptide" evidence="13">
    <location>
        <begin position="1"/>
        <end position="20"/>
    </location>
</feature>
<proteinExistence type="inferred from homology"/>
<keyword evidence="8 11" id="KW-0460">Magnesium</keyword>
<dbReference type="RefSeq" id="WP_046521003.1">
    <property type="nucleotide sequence ID" value="NZ_LAVS01000089.1"/>
</dbReference>
<keyword evidence="13" id="KW-0732">Signal</keyword>
<dbReference type="PANTHER" id="PTHR30040">
    <property type="entry name" value="THIAMINE BIOSYNTHESIS LIPOPROTEIN APBE"/>
    <property type="match status" value="1"/>
</dbReference>
<dbReference type="EMBL" id="RRCF01000001">
    <property type="protein sequence ID" value="RRJ23737.1"/>
    <property type="molecule type" value="Genomic_DNA"/>
</dbReference>
<feature type="chain" id="PRO_5018378931" description="FAD:protein FMN transferase" evidence="13">
    <location>
        <begin position="21"/>
        <end position="344"/>
    </location>
</feature>
<evidence type="ECO:0000256" key="3">
    <source>
        <dbReference type="ARBA" id="ARBA00016337"/>
    </source>
</evidence>
<dbReference type="PIRSF" id="PIRSF006268">
    <property type="entry name" value="ApbE"/>
    <property type="match status" value="1"/>
</dbReference>
<evidence type="ECO:0000256" key="6">
    <source>
        <dbReference type="ARBA" id="ARBA00022723"/>
    </source>
</evidence>
<evidence type="ECO:0000256" key="10">
    <source>
        <dbReference type="ARBA" id="ARBA00048540"/>
    </source>
</evidence>
<keyword evidence="15" id="KW-1185">Reference proteome</keyword>
<evidence type="ECO:0000256" key="5">
    <source>
        <dbReference type="ARBA" id="ARBA00022679"/>
    </source>
</evidence>
<gene>
    <name evidence="14" type="ORF">EIK76_06680</name>
</gene>
<comment type="similarity">
    <text evidence="1 11 13">Belongs to the ApbE family.</text>
</comment>
<keyword evidence="6 11" id="KW-0479">Metal-binding</keyword>
<evidence type="ECO:0000256" key="13">
    <source>
        <dbReference type="RuleBase" id="RU363002"/>
    </source>
</evidence>
<dbReference type="PROSITE" id="PS51257">
    <property type="entry name" value="PROKAR_LIPOPROTEIN"/>
    <property type="match status" value="1"/>
</dbReference>
<protein>
    <recommendedName>
        <fullName evidence="3 11">FAD:protein FMN transferase</fullName>
        <ecNumber evidence="2 11">2.7.1.180</ecNumber>
    </recommendedName>
    <alternativeName>
        <fullName evidence="9 11">Flavin transferase</fullName>
    </alternativeName>
</protein>
<dbReference type="Gene3D" id="3.10.520.10">
    <property type="entry name" value="ApbE-like domains"/>
    <property type="match status" value="1"/>
</dbReference>
<evidence type="ECO:0000313" key="15">
    <source>
        <dbReference type="Proteomes" id="UP000276260"/>
    </source>
</evidence>
<dbReference type="GO" id="GO:0005886">
    <property type="term" value="C:plasma membrane"/>
    <property type="evidence" value="ECO:0007669"/>
    <property type="project" value="UniProtKB-SubCell"/>
</dbReference>
<evidence type="ECO:0000256" key="7">
    <source>
        <dbReference type="ARBA" id="ARBA00022827"/>
    </source>
</evidence>
<feature type="binding site" evidence="12">
    <location>
        <position position="287"/>
    </location>
    <ligand>
        <name>Mg(2+)</name>
        <dbReference type="ChEBI" id="CHEBI:18420"/>
    </ligand>
</feature>
<evidence type="ECO:0000256" key="2">
    <source>
        <dbReference type="ARBA" id="ARBA00011955"/>
    </source>
</evidence>
<organism evidence="14 15">
    <name type="scientific">Rheinheimera mesophila</name>
    <dbReference type="NCBI Taxonomy" id="1547515"/>
    <lineage>
        <taxon>Bacteria</taxon>
        <taxon>Pseudomonadati</taxon>
        <taxon>Pseudomonadota</taxon>
        <taxon>Gammaproteobacteria</taxon>
        <taxon>Chromatiales</taxon>
        <taxon>Chromatiaceae</taxon>
        <taxon>Rheinheimera</taxon>
    </lineage>
</organism>
<dbReference type="Proteomes" id="UP000276260">
    <property type="component" value="Unassembled WGS sequence"/>
</dbReference>
<dbReference type="PANTHER" id="PTHR30040:SF2">
    <property type="entry name" value="FAD:PROTEIN FMN TRANSFERASE"/>
    <property type="match status" value="1"/>
</dbReference>
<feature type="binding site" evidence="12">
    <location>
        <position position="170"/>
    </location>
    <ligand>
        <name>Mg(2+)</name>
        <dbReference type="ChEBI" id="CHEBI:18420"/>
    </ligand>
</feature>
<keyword evidence="7 11" id="KW-0274">FAD</keyword>
<comment type="subcellular location">
    <subcellularLocation>
        <location evidence="13">Cell inner membrane</location>
        <topology evidence="13">Lipid-anchor</topology>
        <orientation evidence="13">Periplasmic side</orientation>
    </subcellularLocation>
</comment>
<dbReference type="GO" id="GO:0016740">
    <property type="term" value="F:transferase activity"/>
    <property type="evidence" value="ECO:0007669"/>
    <property type="project" value="UniProtKB-UniRule"/>
</dbReference>
<sequence>MSLKKLSVFVCLFVGLTACTQPDPIQRISGPAQGSTFTVSFWSEQELDKNSLETQLKDELDRIDLLMSNYRPDSVIETFNAQQTQEPVEVGEELVQLVDIARQVSAHSEGCYDLTVKPYFELWGFRGDKLTKPSIEQIQTLKQTIGLDKISSKENSLTKLNPALRIDVSSIAQGYTVGQLAKILDKAGIENYLVEVGGELVSKGKKPEAKAWRVAIEKPLPDSQKLQKIISVQQNEPLSIMTSGTYRHFYDQDGVRYSHVLDARTGSPVTHNTVSTTILIPDPTWGDAWSTAFLCMGSEQGLKVADKLKLSVLFIDQQGDDFIEKPSQALTEALASGTAFSFQE</sequence>
<evidence type="ECO:0000256" key="8">
    <source>
        <dbReference type="ARBA" id="ARBA00022842"/>
    </source>
</evidence>
<name>A0A3P3QRB4_9GAMM</name>
<dbReference type="InterPro" id="IPR003374">
    <property type="entry name" value="ApbE-like_sf"/>
</dbReference>
<reference evidence="14 15" key="1">
    <citation type="submission" date="2018-11" db="EMBL/GenBank/DDBJ databases">
        <title>Draft genome analysis of Rheinheimera mesophila isolated from an industrial waste site.</title>
        <authorList>
            <person name="Yu Q."/>
            <person name="Qi Y."/>
            <person name="Zhang H."/>
            <person name="Lu Y."/>
            <person name="Pu J."/>
        </authorList>
    </citation>
    <scope>NUCLEOTIDE SEQUENCE [LARGE SCALE GENOMIC DNA]</scope>
    <source>
        <strain evidence="14 15">IITR13</strain>
    </source>
</reference>
<evidence type="ECO:0000256" key="12">
    <source>
        <dbReference type="PIRSR" id="PIRSR006268-2"/>
    </source>
</evidence>
<dbReference type="SUPFAM" id="SSF143631">
    <property type="entry name" value="ApbE-like"/>
    <property type="match status" value="1"/>
</dbReference>
<accession>A0A3P3QRB4</accession>
<dbReference type="InterPro" id="IPR024932">
    <property type="entry name" value="ApbE"/>
</dbReference>
<dbReference type="EC" id="2.7.1.180" evidence="2 11"/>